<feature type="region of interest" description="Disordered" evidence="1">
    <location>
        <begin position="237"/>
        <end position="294"/>
    </location>
</feature>
<dbReference type="Pfam" id="PF02120">
    <property type="entry name" value="Flg_hook"/>
    <property type="match status" value="1"/>
</dbReference>
<dbReference type="CDD" id="cd17470">
    <property type="entry name" value="T3SS_Flik_C"/>
    <property type="match status" value="1"/>
</dbReference>
<feature type="compositionally biased region" description="Acidic residues" evidence="1">
    <location>
        <begin position="75"/>
        <end position="86"/>
    </location>
</feature>
<feature type="compositionally biased region" description="Basic and acidic residues" evidence="1">
    <location>
        <begin position="143"/>
        <end position="165"/>
    </location>
</feature>
<dbReference type="InterPro" id="IPR038610">
    <property type="entry name" value="FliK-like_C_sf"/>
</dbReference>
<feature type="domain" description="Flagellar hook-length control protein-like C-terminal" evidence="2">
    <location>
        <begin position="669"/>
        <end position="745"/>
    </location>
</feature>
<sequence length="782" mass="82569">MLSQLTSLLGIAPTKSVPEARKDAQPDADFASIFAEAEDDAQSYQPDPGSLPDADEVAPADLLNDPDAIAAPIGDPDEGTDLVDDLDLLHGGSDEPREIDPADRRFDPDPGEKPDEVTVPKGAAFADHQSAEPSKQWDGWLQRLEDSRPKRDHPDGQPMVDRDADQVTGPGSLAPRDWRKTDSWINGIDSKNHLSAAEATFAENTSSVAVPIRGLLGAEAQPVERSEVFQVIDTEIKTSDPGGRDHRASHSVTPVIPHGETHADAVDRLRTNPGSPAPLTSGTPAKPLEGTDPGLPDIPVFRFGLSQPAQEHTWPRPTEPPVSRVKQVVMPAGQSLPTGQASLGLPALAPKNAVAGAVQPRDKPVSPMRSELAQGSASDQIHRIDTELRAPAGVQVTSGMNRRDPRDALHRFTDDLALAAKPGTESPAKLGLVDQTGNSQGIEEKQVPLATLKGRLGSLDLNPDVFRTSVKPTGVSAAAEGGPVPAGVRGFEPAIEPAQQVLDGEVPPMPRRTESDPSARVELGATARVMARPGIGAEPVVQPLEAERAESVKHSLRRGDPNPAPRLDGVIVDKTTVAPSRGSSGWADVAPVASGGATPALAGLPMQGTAARVTSPFIDDLAEDILRLDSQPAGAAPGGQSAPVQAATMPQVMHRTDTASILRQVSDGMARLGEGSVEIRLSPEELGQVRMQMVPSDNGMTVHITADRPETLDLMRRHIDQLARDLADAGYESASFSFGEGGEDGEEPTAHNDHAETMPRDDTPTNAPPKTEPASDGLDLRF</sequence>
<evidence type="ECO:0000313" key="4">
    <source>
        <dbReference type="Proteomes" id="UP000030960"/>
    </source>
</evidence>
<name>A0A0B3S0M2_9RHOB</name>
<dbReference type="PATRIC" id="fig|1515334.3.peg.2976"/>
<organism evidence="3 4">
    <name type="scientific">Mameliella alba</name>
    <dbReference type="NCBI Taxonomy" id="561184"/>
    <lineage>
        <taxon>Bacteria</taxon>
        <taxon>Pseudomonadati</taxon>
        <taxon>Pseudomonadota</taxon>
        <taxon>Alphaproteobacteria</taxon>
        <taxon>Rhodobacterales</taxon>
        <taxon>Roseobacteraceae</taxon>
        <taxon>Mameliella</taxon>
    </lineage>
</organism>
<keyword evidence="4" id="KW-1185">Reference proteome</keyword>
<accession>A0A0B3S0M2</accession>
<evidence type="ECO:0000313" key="3">
    <source>
        <dbReference type="EMBL" id="KHQ52483.1"/>
    </source>
</evidence>
<feature type="region of interest" description="Disordered" evidence="1">
    <location>
        <begin position="1"/>
        <end position="180"/>
    </location>
</feature>
<dbReference type="AlphaFoldDB" id="A0A0B3S0M2"/>
<evidence type="ECO:0000259" key="2">
    <source>
        <dbReference type="Pfam" id="PF02120"/>
    </source>
</evidence>
<feature type="compositionally biased region" description="Basic and acidic residues" evidence="1">
    <location>
        <begin position="92"/>
        <end position="118"/>
    </location>
</feature>
<feature type="compositionally biased region" description="Basic and acidic residues" evidence="1">
    <location>
        <begin position="259"/>
        <end position="270"/>
    </location>
</feature>
<dbReference type="Proteomes" id="UP000030960">
    <property type="component" value="Unassembled WGS sequence"/>
</dbReference>
<feature type="compositionally biased region" description="Basic and acidic residues" evidence="1">
    <location>
        <begin position="237"/>
        <end position="248"/>
    </location>
</feature>
<protein>
    <recommendedName>
        <fullName evidence="2">Flagellar hook-length control protein-like C-terminal domain-containing protein</fullName>
    </recommendedName>
</protein>
<dbReference type="STRING" id="561184.SAMN05216376_109105"/>
<dbReference type="InterPro" id="IPR021136">
    <property type="entry name" value="Flagellar_hook_control-like_C"/>
</dbReference>
<proteinExistence type="predicted"/>
<dbReference type="RefSeq" id="WP_082024661.1">
    <property type="nucleotide sequence ID" value="NZ_JSUQ01000011.1"/>
</dbReference>
<dbReference type="EMBL" id="JSUQ01000011">
    <property type="protein sequence ID" value="KHQ52483.1"/>
    <property type="molecule type" value="Genomic_DNA"/>
</dbReference>
<feature type="compositionally biased region" description="Basic and acidic residues" evidence="1">
    <location>
        <begin position="748"/>
        <end position="763"/>
    </location>
</feature>
<dbReference type="Gene3D" id="3.30.750.140">
    <property type="match status" value="1"/>
</dbReference>
<feature type="region of interest" description="Disordered" evidence="1">
    <location>
        <begin position="734"/>
        <end position="782"/>
    </location>
</feature>
<evidence type="ECO:0000256" key="1">
    <source>
        <dbReference type="SAM" id="MobiDB-lite"/>
    </source>
</evidence>
<dbReference type="OrthoDB" id="7203912at2"/>
<reference evidence="3 4" key="1">
    <citation type="submission" date="2014-10" db="EMBL/GenBank/DDBJ databases">
        <title>Genome sequence of Ponticoccus sp. strain UMTAT08 isolated from clonal culture of toxic dinoflagellate Alexandrium tamiyavanichii.</title>
        <authorList>
            <person name="Gan H.Y."/>
            <person name="Muhd D.-D."/>
            <person name="Mohd Noor M.E."/>
            <person name="Yeong Y.S."/>
            <person name="Usup G."/>
        </authorList>
    </citation>
    <scope>NUCLEOTIDE SEQUENCE [LARGE SCALE GENOMIC DNA]</scope>
    <source>
        <strain evidence="3 4">UMTAT08</strain>
    </source>
</reference>
<comment type="caution">
    <text evidence="3">The sequence shown here is derived from an EMBL/GenBank/DDBJ whole genome shotgun (WGS) entry which is preliminary data.</text>
</comment>
<gene>
    <name evidence="3" type="ORF">OA50_02958</name>
</gene>
<feature type="compositionally biased region" description="Polar residues" evidence="1">
    <location>
        <begin position="272"/>
        <end position="283"/>
    </location>
</feature>